<organism evidence="2 3">
    <name type="scientific">candidate division TA06 bacterium DG_78</name>
    <dbReference type="NCBI Taxonomy" id="1703772"/>
    <lineage>
        <taxon>Bacteria</taxon>
        <taxon>Bacteria division TA06</taxon>
    </lineage>
</organism>
<keyword evidence="1" id="KW-1133">Transmembrane helix</keyword>
<keyword evidence="1" id="KW-0472">Membrane</keyword>
<keyword evidence="1" id="KW-0812">Transmembrane</keyword>
<feature type="transmembrane region" description="Helical" evidence="1">
    <location>
        <begin position="7"/>
        <end position="26"/>
    </location>
</feature>
<evidence type="ECO:0000313" key="3">
    <source>
        <dbReference type="Proteomes" id="UP000051012"/>
    </source>
</evidence>
<accession>A0A0S7YHT6</accession>
<dbReference type="EMBL" id="LJNI01000009">
    <property type="protein sequence ID" value="KPJ74273.1"/>
    <property type="molecule type" value="Genomic_DNA"/>
</dbReference>
<sequence>MKRIKYIPFIIAIVGMICAIVVRIFLPGKVLFGLAALTYLRITISMLLFAITFHLLFPEK</sequence>
<reference evidence="2 3" key="1">
    <citation type="journal article" date="2015" name="Microbiome">
        <title>Genomic resolution of linkages in carbon, nitrogen, and sulfur cycling among widespread estuary sediment bacteria.</title>
        <authorList>
            <person name="Baker B.J."/>
            <person name="Lazar C.S."/>
            <person name="Teske A.P."/>
            <person name="Dick G.J."/>
        </authorList>
    </citation>
    <scope>NUCLEOTIDE SEQUENCE [LARGE SCALE GENOMIC DNA]</scope>
    <source>
        <strain evidence="2">DG_78</strain>
    </source>
</reference>
<feature type="transmembrane region" description="Helical" evidence="1">
    <location>
        <begin position="32"/>
        <end position="57"/>
    </location>
</feature>
<evidence type="ECO:0000313" key="2">
    <source>
        <dbReference type="EMBL" id="KPJ74273.1"/>
    </source>
</evidence>
<comment type="caution">
    <text evidence="2">The sequence shown here is derived from an EMBL/GenBank/DDBJ whole genome shotgun (WGS) entry which is preliminary data.</text>
</comment>
<dbReference type="Proteomes" id="UP000051012">
    <property type="component" value="Unassembled WGS sequence"/>
</dbReference>
<name>A0A0S7YHT6_UNCT6</name>
<evidence type="ECO:0000256" key="1">
    <source>
        <dbReference type="SAM" id="Phobius"/>
    </source>
</evidence>
<proteinExistence type="predicted"/>
<protein>
    <submittedName>
        <fullName evidence="2">Uncharacterized protein</fullName>
    </submittedName>
</protein>
<dbReference type="AlphaFoldDB" id="A0A0S7YHT6"/>
<gene>
    <name evidence="2" type="ORF">AMJ52_01180</name>
</gene>